<gene>
    <name evidence="2" type="ORF">F5984_00280</name>
</gene>
<dbReference type="InterPro" id="IPR011047">
    <property type="entry name" value="Quinoprotein_ADH-like_sf"/>
</dbReference>
<dbReference type="AlphaFoldDB" id="A0A7J5U3U1"/>
<dbReference type="InterPro" id="IPR052918">
    <property type="entry name" value="Motility_Chemotaxis_Reg"/>
</dbReference>
<comment type="caution">
    <text evidence="2">The sequence shown here is derived from an EMBL/GenBank/DDBJ whole genome shotgun (WGS) entry which is preliminary data.</text>
</comment>
<keyword evidence="1" id="KW-0732">Signal</keyword>
<evidence type="ECO:0000313" key="3">
    <source>
        <dbReference type="Proteomes" id="UP000488299"/>
    </source>
</evidence>
<dbReference type="RefSeq" id="WP_152121729.1">
    <property type="nucleotide sequence ID" value="NZ_WELI01000001.1"/>
</dbReference>
<evidence type="ECO:0000313" key="2">
    <source>
        <dbReference type="EMBL" id="KAB7732435.1"/>
    </source>
</evidence>
<dbReference type="SUPFAM" id="SSF50998">
    <property type="entry name" value="Quinoprotein alcohol dehydrogenase-like"/>
    <property type="match status" value="1"/>
</dbReference>
<evidence type="ECO:0000256" key="1">
    <source>
        <dbReference type="SAM" id="SignalP"/>
    </source>
</evidence>
<feature type="signal peptide" evidence="1">
    <location>
        <begin position="1"/>
        <end position="27"/>
    </location>
</feature>
<keyword evidence="3" id="KW-1185">Reference proteome</keyword>
<proteinExistence type="predicted"/>
<sequence>MNVCLQPVRCFWVGLMVSLFVMANAQAQSFVWAKRVGGSSSNLSDAGFAITTDFGGNVYTAGRYGGTVDFDPGPGTANLTSTGLNDLFVTKFDAAGNFVWAKSFGGPGDDFAYSIAVDALGNVCFTGFFKATADFDPSANVFNITSAGDFDAFVCKLDGSGGLVWVRRVGGVGEDRGYALTINSLGSIYITGAFTNTADFDPGPGVTQFVSRSDYAPDIFVWQLDRDGNFVWVRIIGGTEFDYPSSISLDASERIYVTGRFGSTADFDPGPGVYTLTAGQSDGFVCKLNTEGNLMWVRQMGGTSGDNASSGAVMPDQGVCVTGSFTGTATFGPGVTLGTGSIYTDIFVCRYDLNGTLIWAKTMGSSNFDAGNAVGVDKTGNIYVAGTFRETVDFDPGPGTTNLNAVGVEDAFAIKLSPDGQLLWARSIGSPGYDNARAMNIDAVGDMHLTGNFEQTMDADPNSGVFNLSSAGFQDAFIVKLTGSNVMNHYSVQAGSWNQTSTWSCGCIPSSTDVVTINHAVTVPVGGPLITKQIRQGAGGKLQFTSGSRLQVGASN</sequence>
<dbReference type="PANTHER" id="PTHR35580:SF1">
    <property type="entry name" value="PHYTASE-LIKE DOMAIN-CONTAINING PROTEIN"/>
    <property type="match status" value="1"/>
</dbReference>
<dbReference type="Proteomes" id="UP000488299">
    <property type="component" value="Unassembled WGS sequence"/>
</dbReference>
<protein>
    <recommendedName>
        <fullName evidence="4">SBBP repeat-containing protein</fullName>
    </recommendedName>
</protein>
<accession>A0A7J5U3U1</accession>
<dbReference type="PANTHER" id="PTHR35580">
    <property type="entry name" value="CELL SURFACE GLYCOPROTEIN (S-LAYER PROTEIN)-LIKE PROTEIN"/>
    <property type="match status" value="1"/>
</dbReference>
<reference evidence="2 3" key="1">
    <citation type="submission" date="2019-10" db="EMBL/GenBank/DDBJ databases">
        <title>Rudanella paleaurantiibacter sp. nov., isolated from sludge.</title>
        <authorList>
            <person name="Xu S.Q."/>
        </authorList>
    </citation>
    <scope>NUCLEOTIDE SEQUENCE [LARGE SCALE GENOMIC DNA]</scope>
    <source>
        <strain evidence="2 3">HX-22-17</strain>
    </source>
</reference>
<dbReference type="Gene3D" id="2.120.10.30">
    <property type="entry name" value="TolB, C-terminal domain"/>
    <property type="match status" value="1"/>
</dbReference>
<name>A0A7J5U3U1_9BACT</name>
<feature type="chain" id="PRO_5029507371" description="SBBP repeat-containing protein" evidence="1">
    <location>
        <begin position="28"/>
        <end position="556"/>
    </location>
</feature>
<dbReference type="InterPro" id="IPR011042">
    <property type="entry name" value="6-blade_b-propeller_TolB-like"/>
</dbReference>
<dbReference type="EMBL" id="WELI01000001">
    <property type="protein sequence ID" value="KAB7732435.1"/>
    <property type="molecule type" value="Genomic_DNA"/>
</dbReference>
<organism evidence="2 3">
    <name type="scientific">Rudanella paleaurantiibacter</name>
    <dbReference type="NCBI Taxonomy" id="2614655"/>
    <lineage>
        <taxon>Bacteria</taxon>
        <taxon>Pseudomonadati</taxon>
        <taxon>Bacteroidota</taxon>
        <taxon>Cytophagia</taxon>
        <taxon>Cytophagales</taxon>
        <taxon>Cytophagaceae</taxon>
        <taxon>Rudanella</taxon>
    </lineage>
</organism>
<evidence type="ECO:0008006" key="4">
    <source>
        <dbReference type="Google" id="ProtNLM"/>
    </source>
</evidence>